<accession>A0AA88AF57</accession>
<protein>
    <submittedName>
        <fullName evidence="2">Uncharacterized protein</fullName>
    </submittedName>
</protein>
<evidence type="ECO:0000256" key="1">
    <source>
        <dbReference type="SAM" id="MobiDB-lite"/>
    </source>
</evidence>
<gene>
    <name evidence="2" type="ORF">TIFTF001_019919</name>
</gene>
<evidence type="ECO:0000313" key="2">
    <source>
        <dbReference type="EMBL" id="GMN50760.1"/>
    </source>
</evidence>
<feature type="compositionally biased region" description="Basic and acidic residues" evidence="1">
    <location>
        <begin position="116"/>
        <end position="142"/>
    </location>
</feature>
<keyword evidence="3" id="KW-1185">Reference proteome</keyword>
<dbReference type="EMBL" id="BTGU01000035">
    <property type="protein sequence ID" value="GMN50760.1"/>
    <property type="molecule type" value="Genomic_DNA"/>
</dbReference>
<feature type="compositionally biased region" description="Basic residues" evidence="1">
    <location>
        <begin position="94"/>
        <end position="105"/>
    </location>
</feature>
<dbReference type="AlphaFoldDB" id="A0AA88AF57"/>
<organism evidence="2 3">
    <name type="scientific">Ficus carica</name>
    <name type="common">Common fig</name>
    <dbReference type="NCBI Taxonomy" id="3494"/>
    <lineage>
        <taxon>Eukaryota</taxon>
        <taxon>Viridiplantae</taxon>
        <taxon>Streptophyta</taxon>
        <taxon>Embryophyta</taxon>
        <taxon>Tracheophyta</taxon>
        <taxon>Spermatophyta</taxon>
        <taxon>Magnoliopsida</taxon>
        <taxon>eudicotyledons</taxon>
        <taxon>Gunneridae</taxon>
        <taxon>Pentapetalae</taxon>
        <taxon>rosids</taxon>
        <taxon>fabids</taxon>
        <taxon>Rosales</taxon>
        <taxon>Moraceae</taxon>
        <taxon>Ficeae</taxon>
        <taxon>Ficus</taxon>
    </lineage>
</organism>
<reference evidence="2" key="1">
    <citation type="submission" date="2023-07" db="EMBL/GenBank/DDBJ databases">
        <title>draft genome sequence of fig (Ficus carica).</title>
        <authorList>
            <person name="Takahashi T."/>
            <person name="Nishimura K."/>
        </authorList>
    </citation>
    <scope>NUCLEOTIDE SEQUENCE</scope>
</reference>
<dbReference type="Proteomes" id="UP001187192">
    <property type="component" value="Unassembled WGS sequence"/>
</dbReference>
<name>A0AA88AF57_FICCA</name>
<proteinExistence type="predicted"/>
<sequence>MASLPQSKRSFDSAEADYSSPESISFAGLLCIQDQKLNSPPTHNHRIREQDQDFAFSQTRQDLTAADPSKYTPADLLISNGKLVPQALVFQPKQRPKHNQPRRKGSSPATLTASKRSGDKTDAREVSDKQKQKRNLVKEKNTTSRSGLGWKLFKSFASPCQECKAVKPAVMS</sequence>
<comment type="caution">
    <text evidence="2">The sequence shown here is derived from an EMBL/GenBank/DDBJ whole genome shotgun (WGS) entry which is preliminary data.</text>
</comment>
<evidence type="ECO:0000313" key="3">
    <source>
        <dbReference type="Proteomes" id="UP001187192"/>
    </source>
</evidence>
<feature type="region of interest" description="Disordered" evidence="1">
    <location>
        <begin position="90"/>
        <end position="144"/>
    </location>
</feature>